<keyword evidence="9" id="KW-0614">Plasmid</keyword>
<keyword evidence="5 7" id="KW-0472">Membrane</keyword>
<evidence type="ECO:0000256" key="1">
    <source>
        <dbReference type="ARBA" id="ARBA00004651"/>
    </source>
</evidence>
<reference evidence="9" key="1">
    <citation type="submission" date="2023-02" db="EMBL/GenBank/DDBJ databases">
        <title>Description and genomic characterization of Salipiger bruguierae sp. nov., isolated from the sediment of mangrove plant Bruguiera sexangula.</title>
        <authorList>
            <person name="Long M."/>
        </authorList>
    </citation>
    <scope>NUCLEOTIDE SEQUENCE</scope>
    <source>
        <strain evidence="9">H15</strain>
        <plasmid evidence="9">unnamed1</plasmid>
    </source>
</reference>
<keyword evidence="3 7" id="KW-0812">Transmembrane</keyword>
<dbReference type="Gene3D" id="3.40.50.300">
    <property type="entry name" value="P-loop containing nucleotide triphosphate hydrolases"/>
    <property type="match status" value="1"/>
</dbReference>
<dbReference type="SUPFAM" id="SSF52540">
    <property type="entry name" value="P-loop containing nucleoside triphosphate hydrolases"/>
    <property type="match status" value="1"/>
</dbReference>
<evidence type="ECO:0000256" key="4">
    <source>
        <dbReference type="ARBA" id="ARBA00022989"/>
    </source>
</evidence>
<proteinExistence type="predicted"/>
<dbReference type="PANTHER" id="PTHR32309">
    <property type="entry name" value="TYROSINE-PROTEIN KINASE"/>
    <property type="match status" value="1"/>
</dbReference>
<keyword evidence="2" id="KW-1003">Cell membrane</keyword>
<keyword evidence="4 7" id="KW-1133">Transmembrane helix</keyword>
<evidence type="ECO:0000259" key="8">
    <source>
        <dbReference type="Pfam" id="PF02706"/>
    </source>
</evidence>
<dbReference type="PANTHER" id="PTHR32309:SF13">
    <property type="entry name" value="FERRIC ENTEROBACTIN TRANSPORT PROTEIN FEPE"/>
    <property type="match status" value="1"/>
</dbReference>
<evidence type="ECO:0000256" key="5">
    <source>
        <dbReference type="ARBA" id="ARBA00023136"/>
    </source>
</evidence>
<feature type="region of interest" description="Disordered" evidence="6">
    <location>
        <begin position="1"/>
        <end position="40"/>
    </location>
</feature>
<sequence>MIIESKAASPQEKRGTIARLDAGQNERAAPSLSVQRRRRRRDANDDELTIVRLFGAVRRQWRAMCATVALFLALGLFIYTTTPDSYEAEAMVLVDDRLSQLADQIDVAPSFVRDETGFFNEVAVLNSRELALRVVRDLDLVDNAAFNSPPVSGAARLKSAISGLISVLKPSGSDAEGAGSAPPTREALEAQAADDLRSALRVVQVGRGYAINISYQSHDPALATQILRAFLSAYIAAPVNASEEAAEQALAWLEQRQNMLQQTLSDIDRQIIERRTGGGQASAAVDALLRRRAAIEQLQTSSSEAYESLVSSQQAVPFSGVKVLDAPKELTSPSAPSLPKWVVLSTLVGMLFAVFVAAMRELLDDKLRTAEQLMGKLDAPFLGYVPSMARVMDLCLPGRRAARKGDRRAVLLVEETLDQTLSLIGSRLAGTSRGHVVGVTSMLDGDGKSTFAACLATRAVERGLSALVVDADRHRAGLSTLLQGKLIDSAPAPQADLALRNSVLRRFEGRDFSAITHQSFDDAELPLPQTCSDVLDQVELSLEDHDLIIVDLPSLVISNEARLNVDRFDTLLFVAAWGATPRKLIDKYMELSPEFADHVDGLVLNRANLRKLRTYSAGGYEAFMGDL</sequence>
<evidence type="ECO:0000256" key="6">
    <source>
        <dbReference type="SAM" id="MobiDB-lite"/>
    </source>
</evidence>
<comment type="subcellular location">
    <subcellularLocation>
        <location evidence="1">Cell membrane</location>
        <topology evidence="1">Multi-pass membrane protein</topology>
    </subcellularLocation>
</comment>
<name>A0AAU8AR03_9RHOB</name>
<dbReference type="GO" id="GO:0005886">
    <property type="term" value="C:plasma membrane"/>
    <property type="evidence" value="ECO:0007669"/>
    <property type="project" value="UniProtKB-SubCell"/>
</dbReference>
<dbReference type="RefSeq" id="WP_353475676.1">
    <property type="nucleotide sequence ID" value="NZ_CP123386.1"/>
</dbReference>
<dbReference type="InterPro" id="IPR050445">
    <property type="entry name" value="Bact_polysacc_biosynth/exp"/>
</dbReference>
<protein>
    <submittedName>
        <fullName evidence="9">Wzz/FepE/Etk N-terminal domain-containing protein</fullName>
    </submittedName>
</protein>
<gene>
    <name evidence="9" type="ORF">PVT71_24125</name>
</gene>
<dbReference type="EMBL" id="CP123386">
    <property type="protein sequence ID" value="XCC96784.1"/>
    <property type="molecule type" value="Genomic_DNA"/>
</dbReference>
<evidence type="ECO:0000313" key="9">
    <source>
        <dbReference type="EMBL" id="XCC96784.1"/>
    </source>
</evidence>
<evidence type="ECO:0000256" key="3">
    <source>
        <dbReference type="ARBA" id="ARBA00022692"/>
    </source>
</evidence>
<dbReference type="InterPro" id="IPR003856">
    <property type="entry name" value="LPS_length_determ_N"/>
</dbReference>
<evidence type="ECO:0000256" key="7">
    <source>
        <dbReference type="SAM" id="Phobius"/>
    </source>
</evidence>
<organism evidence="9">
    <name type="scientific">Alloyangia sp. H15</name>
    <dbReference type="NCBI Taxonomy" id="3029062"/>
    <lineage>
        <taxon>Bacteria</taxon>
        <taxon>Pseudomonadati</taxon>
        <taxon>Pseudomonadota</taxon>
        <taxon>Alphaproteobacteria</taxon>
        <taxon>Rhodobacterales</taxon>
        <taxon>Roseobacteraceae</taxon>
        <taxon>Alloyangia</taxon>
    </lineage>
</organism>
<dbReference type="InterPro" id="IPR027417">
    <property type="entry name" value="P-loop_NTPase"/>
</dbReference>
<dbReference type="AlphaFoldDB" id="A0AAU8AR03"/>
<dbReference type="Pfam" id="PF02706">
    <property type="entry name" value="Wzz"/>
    <property type="match status" value="1"/>
</dbReference>
<accession>A0AAU8AR03</accession>
<geneLocation type="plasmid" evidence="9">
    <name>unnamed1</name>
</geneLocation>
<dbReference type="GO" id="GO:0004713">
    <property type="term" value="F:protein tyrosine kinase activity"/>
    <property type="evidence" value="ECO:0007669"/>
    <property type="project" value="TreeGrafter"/>
</dbReference>
<feature type="transmembrane region" description="Helical" evidence="7">
    <location>
        <begin position="61"/>
        <end position="79"/>
    </location>
</feature>
<feature type="domain" description="Polysaccharide chain length determinant N-terminal" evidence="8">
    <location>
        <begin position="46"/>
        <end position="138"/>
    </location>
</feature>
<evidence type="ECO:0000256" key="2">
    <source>
        <dbReference type="ARBA" id="ARBA00022475"/>
    </source>
</evidence>